<dbReference type="EMBL" id="JH159152">
    <property type="protein sequence ID" value="EGZ26447.1"/>
    <property type="molecule type" value="Genomic_DNA"/>
</dbReference>
<evidence type="ECO:0000259" key="3">
    <source>
        <dbReference type="PROSITE" id="PS51465"/>
    </source>
</evidence>
<dbReference type="InterPro" id="IPR002350">
    <property type="entry name" value="Kazal_dom"/>
</dbReference>
<feature type="domain" description="Kazal-like" evidence="3">
    <location>
        <begin position="119"/>
        <end position="169"/>
    </location>
</feature>
<feature type="compositionally biased region" description="Basic and acidic residues" evidence="1">
    <location>
        <begin position="80"/>
        <end position="96"/>
    </location>
</feature>
<reference evidence="4 5" key="1">
    <citation type="journal article" date="2006" name="Science">
        <title>Phytophthora genome sequences uncover evolutionary origins and mechanisms of pathogenesis.</title>
        <authorList>
            <person name="Tyler B.M."/>
            <person name="Tripathy S."/>
            <person name="Zhang X."/>
            <person name="Dehal P."/>
            <person name="Jiang R.H."/>
            <person name="Aerts A."/>
            <person name="Arredondo F.D."/>
            <person name="Baxter L."/>
            <person name="Bensasson D."/>
            <person name="Beynon J.L."/>
            <person name="Chapman J."/>
            <person name="Damasceno C.M."/>
            <person name="Dorrance A.E."/>
            <person name="Dou D."/>
            <person name="Dickerman A.W."/>
            <person name="Dubchak I.L."/>
            <person name="Garbelotto M."/>
            <person name="Gijzen M."/>
            <person name="Gordon S.G."/>
            <person name="Govers F."/>
            <person name="Grunwald N.J."/>
            <person name="Huang W."/>
            <person name="Ivors K.L."/>
            <person name="Jones R.W."/>
            <person name="Kamoun S."/>
            <person name="Krampis K."/>
            <person name="Lamour K.H."/>
            <person name="Lee M.K."/>
            <person name="McDonald W.H."/>
            <person name="Medina M."/>
            <person name="Meijer H.J."/>
            <person name="Nordberg E.K."/>
            <person name="Maclean D.J."/>
            <person name="Ospina-Giraldo M.D."/>
            <person name="Morris P.F."/>
            <person name="Phuntumart V."/>
            <person name="Putnam N.H."/>
            <person name="Rash S."/>
            <person name="Rose J.K."/>
            <person name="Sakihama Y."/>
            <person name="Salamov A.A."/>
            <person name="Savidor A."/>
            <person name="Scheuring C.F."/>
            <person name="Smith B.M."/>
            <person name="Sobral B.W."/>
            <person name="Terry A."/>
            <person name="Torto-Alalibo T.A."/>
            <person name="Win J."/>
            <person name="Xu Z."/>
            <person name="Zhang H."/>
            <person name="Grigoriev I.V."/>
            <person name="Rokhsar D.S."/>
            <person name="Boore J.L."/>
        </authorList>
    </citation>
    <scope>NUCLEOTIDE SEQUENCE [LARGE SCALE GENOMIC DNA]</scope>
    <source>
        <strain evidence="4 5">P6497</strain>
    </source>
</reference>
<evidence type="ECO:0000256" key="1">
    <source>
        <dbReference type="SAM" id="MobiDB-lite"/>
    </source>
</evidence>
<dbReference type="AlphaFoldDB" id="G4YT53"/>
<feature type="non-terminal residue" evidence="4">
    <location>
        <position position="169"/>
    </location>
</feature>
<evidence type="ECO:0000313" key="4">
    <source>
        <dbReference type="EMBL" id="EGZ26447.1"/>
    </source>
</evidence>
<dbReference type="InParanoid" id="G4YT53"/>
<sequence length="169" mass="18571">MWPRPMDLCRPPACWPVSLQAATSPTAPMKIAICLVILAAIVTSMTASATTRKLAFAPGYKVALAVTCYARQVRTRMWHRQRDVRERGQAGHRDPDGNTSLASEGECVSTPAPTRSPKTSSTESCDYACLDVYMPVTDEDGKRYPNECYMQLAKCKGGRGDNNKRVESP</sequence>
<feature type="region of interest" description="Disordered" evidence="1">
    <location>
        <begin position="79"/>
        <end position="123"/>
    </location>
</feature>
<proteinExistence type="predicted"/>
<dbReference type="InterPro" id="IPR036058">
    <property type="entry name" value="Kazal_dom_sf"/>
</dbReference>
<keyword evidence="5" id="KW-1185">Reference proteome</keyword>
<feature type="transmembrane region" description="Helical" evidence="2">
    <location>
        <begin position="27"/>
        <end position="47"/>
    </location>
</feature>
<keyword evidence="2" id="KW-0472">Membrane</keyword>
<dbReference type="RefSeq" id="XP_009521735.1">
    <property type="nucleotide sequence ID" value="XM_009523440.1"/>
</dbReference>
<name>G4YT53_PHYSP</name>
<protein>
    <recommendedName>
        <fullName evidence="3">Kazal-like domain-containing protein</fullName>
    </recommendedName>
</protein>
<evidence type="ECO:0000313" key="5">
    <source>
        <dbReference type="Proteomes" id="UP000002640"/>
    </source>
</evidence>
<dbReference type="Pfam" id="PF07648">
    <property type="entry name" value="Kazal_2"/>
    <property type="match status" value="1"/>
</dbReference>
<dbReference type="STRING" id="1094619.G4YT53"/>
<dbReference type="Proteomes" id="UP000002640">
    <property type="component" value="Unassembled WGS sequence"/>
</dbReference>
<keyword evidence="2" id="KW-1133">Transmembrane helix</keyword>
<gene>
    <name evidence="4" type="ORF">PHYSODRAFT_359669</name>
</gene>
<dbReference type="SUPFAM" id="SSF100895">
    <property type="entry name" value="Kazal-type serine protease inhibitors"/>
    <property type="match status" value="1"/>
</dbReference>
<keyword evidence="2" id="KW-0812">Transmembrane</keyword>
<accession>G4YT53</accession>
<evidence type="ECO:0000256" key="2">
    <source>
        <dbReference type="SAM" id="Phobius"/>
    </source>
</evidence>
<dbReference type="PROSITE" id="PS51465">
    <property type="entry name" value="KAZAL_2"/>
    <property type="match status" value="1"/>
</dbReference>
<feature type="compositionally biased region" description="Polar residues" evidence="1">
    <location>
        <begin position="111"/>
        <end position="123"/>
    </location>
</feature>
<dbReference type="KEGG" id="psoj:PHYSODRAFT_359669"/>
<dbReference type="GeneID" id="20650068"/>
<dbReference type="Gene3D" id="3.30.60.30">
    <property type="match status" value="1"/>
</dbReference>
<dbReference type="CDD" id="cd00104">
    <property type="entry name" value="KAZAL_FS"/>
    <property type="match status" value="1"/>
</dbReference>
<organism evidence="4 5">
    <name type="scientific">Phytophthora sojae (strain P6497)</name>
    <name type="common">Soybean stem and root rot agent</name>
    <name type="synonym">Phytophthora megasperma f. sp. glycines</name>
    <dbReference type="NCBI Taxonomy" id="1094619"/>
    <lineage>
        <taxon>Eukaryota</taxon>
        <taxon>Sar</taxon>
        <taxon>Stramenopiles</taxon>
        <taxon>Oomycota</taxon>
        <taxon>Peronosporomycetes</taxon>
        <taxon>Peronosporales</taxon>
        <taxon>Peronosporaceae</taxon>
        <taxon>Phytophthora</taxon>
    </lineage>
</organism>